<dbReference type="InterPro" id="IPR036305">
    <property type="entry name" value="RGS_sf"/>
</dbReference>
<dbReference type="GO" id="GO:0000747">
    <property type="term" value="P:conjugation with cellular fusion"/>
    <property type="evidence" value="ECO:0007669"/>
    <property type="project" value="EnsemblFungi"/>
</dbReference>
<dbReference type="InterPro" id="IPR036390">
    <property type="entry name" value="WH_DNA-bd_sf"/>
</dbReference>
<dbReference type="SUPFAM" id="SSF48097">
    <property type="entry name" value="Regulator of G-protein signaling, RGS"/>
    <property type="match status" value="1"/>
</dbReference>
<protein>
    <recommendedName>
        <fullName evidence="6">RGS domain-containing protein</fullName>
    </recommendedName>
</protein>
<sequence>MSSSGNLKGESTNNQETKLTLHEAISKKFDRTPNGAIFTKDLKHIFSLTMICLNLQEKPQKSSSKVNFLNKQAPPFTFTVKEAIDAMASLSLSVESTSTSTTVSYSIKQDLASSLLKKFMTAKLIHTPADRTRSEPKPKVLLQPTPKGVAVLHSYCKYLGFKTAKLPPILNTTFNSMDLFIFERSAVTDTIVFSEYFIHLLFVRFLGEAPNVWKSTNPPDPIPSLDHRFENDDEFDFSNFQNESFCFQQPQSQPQPQSKSNSVLPILSKKQKLRESPFAHNFFTNPESDSHTQYYVSNKGVRLYKDHKFGDKQQMNIEYCFTAKAAWQWLMDCTDIMYPHEATSVLNLFYKYGLISPIILTPSTASSKKKVQPLKSSFYTLSKTGWDISHWNEIKRTVSLANDEEIITGGDNGIVLSNQALNHSTSDASSDEEKPLPVKKEDEQLSLKKVLADPGMRYLFRNHLEKEFCAENLDVYLSIKHFSKKMSLLKNVLEMQKQEEAKGSDKWKAATRSAIVKLINECLSSSYNIYSSYITVGAPYQLNIDHTLRERITNVMVHPNSPLSASFKESQESKTLNDQRISIPQPAYFPGKPPIIEQNNVSSTSLSLSSALNPTIPRTPKTPTHAELSKSIFLLHKLYPLLEFVGQHILKLMEFDSFPKFLSSETFSQAANR</sequence>
<dbReference type="GeneID" id="30198885"/>
<organism evidence="4 5">
    <name type="scientific">Wickerhamomyces anomalus (strain ATCC 58044 / CBS 1984 / NCYC 433 / NRRL Y-366-8)</name>
    <name type="common">Yeast</name>
    <name type="synonym">Hansenula anomala</name>
    <dbReference type="NCBI Taxonomy" id="683960"/>
    <lineage>
        <taxon>Eukaryota</taxon>
        <taxon>Fungi</taxon>
        <taxon>Dikarya</taxon>
        <taxon>Ascomycota</taxon>
        <taxon>Saccharomycotina</taxon>
        <taxon>Saccharomycetes</taxon>
        <taxon>Phaffomycetales</taxon>
        <taxon>Wickerhamomycetaceae</taxon>
        <taxon>Wickerhamomyces</taxon>
    </lineage>
</organism>
<dbReference type="Pfam" id="PF25889">
    <property type="entry name" value="WHD_Fungal_DR"/>
    <property type="match status" value="1"/>
</dbReference>
<evidence type="ECO:0000259" key="3">
    <source>
        <dbReference type="PROSITE" id="PS50186"/>
    </source>
</evidence>
<dbReference type="AlphaFoldDB" id="A0A1E3P2I9"/>
<dbReference type="InterPro" id="IPR058855">
    <property type="entry name" value="RGS1/SST2-like_Fungal-DR"/>
</dbReference>
<gene>
    <name evidence="4" type="ORF">WICANDRAFT_29687</name>
</gene>
<dbReference type="CDD" id="cd04450">
    <property type="entry name" value="DEP_RGS7-like"/>
    <property type="match status" value="1"/>
</dbReference>
<dbReference type="SMART" id="SM00315">
    <property type="entry name" value="RGS"/>
    <property type="match status" value="1"/>
</dbReference>
<dbReference type="RefSeq" id="XP_019038745.1">
    <property type="nucleotide sequence ID" value="XM_019181639.1"/>
</dbReference>
<dbReference type="PROSITE" id="PS50186">
    <property type="entry name" value="DEP"/>
    <property type="match status" value="1"/>
</dbReference>
<evidence type="ECO:0000313" key="4">
    <source>
        <dbReference type="EMBL" id="ODQ59538.1"/>
    </source>
</evidence>
<feature type="domain" description="DEP" evidence="3">
    <location>
        <begin position="297"/>
        <end position="383"/>
    </location>
</feature>
<name>A0A1E3P2I9_WICAA</name>
<dbReference type="GO" id="GO:0005096">
    <property type="term" value="F:GTPase activator activity"/>
    <property type="evidence" value="ECO:0007669"/>
    <property type="project" value="EnsemblFungi"/>
</dbReference>
<evidence type="ECO:0008006" key="6">
    <source>
        <dbReference type="Google" id="ProtNLM"/>
    </source>
</evidence>
<dbReference type="InterPro" id="IPR036388">
    <property type="entry name" value="WH-like_DNA-bd_sf"/>
</dbReference>
<dbReference type="SMART" id="SM00049">
    <property type="entry name" value="DEP"/>
    <property type="match status" value="2"/>
</dbReference>
<dbReference type="Proteomes" id="UP000094112">
    <property type="component" value="Unassembled WGS sequence"/>
</dbReference>
<dbReference type="GO" id="GO:0071444">
    <property type="term" value="P:cellular response to pheromone"/>
    <property type="evidence" value="ECO:0007669"/>
    <property type="project" value="EnsemblFungi"/>
</dbReference>
<dbReference type="OrthoDB" id="196547at2759"/>
<dbReference type="InterPro" id="IPR000591">
    <property type="entry name" value="DEP_dom"/>
</dbReference>
<dbReference type="SUPFAM" id="SSF46785">
    <property type="entry name" value="Winged helix' DNA-binding domain"/>
    <property type="match status" value="1"/>
</dbReference>
<dbReference type="GO" id="GO:0005886">
    <property type="term" value="C:plasma membrane"/>
    <property type="evidence" value="ECO:0007669"/>
    <property type="project" value="EnsemblFungi"/>
</dbReference>
<feature type="domain" description="RGS" evidence="2">
    <location>
        <begin position="446"/>
        <end position="671"/>
    </location>
</feature>
<proteinExistence type="predicted"/>
<evidence type="ECO:0000259" key="2">
    <source>
        <dbReference type="PROSITE" id="PS50132"/>
    </source>
</evidence>
<dbReference type="Gene3D" id="1.10.10.10">
    <property type="entry name" value="Winged helix-like DNA-binding domain superfamily/Winged helix DNA-binding domain"/>
    <property type="match status" value="1"/>
</dbReference>
<dbReference type="InterPro" id="IPR044926">
    <property type="entry name" value="RGS_subdomain_2"/>
</dbReference>
<dbReference type="GO" id="GO:0009968">
    <property type="term" value="P:negative regulation of signal transduction"/>
    <property type="evidence" value="ECO:0007669"/>
    <property type="project" value="UniProtKB-KW"/>
</dbReference>
<dbReference type="Pfam" id="PF00615">
    <property type="entry name" value="RGS"/>
    <property type="match status" value="1"/>
</dbReference>
<dbReference type="InterPro" id="IPR016137">
    <property type="entry name" value="RGS"/>
</dbReference>
<dbReference type="GO" id="GO:0035556">
    <property type="term" value="P:intracellular signal transduction"/>
    <property type="evidence" value="ECO:0007669"/>
    <property type="project" value="InterPro"/>
</dbReference>
<dbReference type="STRING" id="683960.A0A1E3P2I9"/>
<keyword evidence="1" id="KW-0734">Signal transduction inhibitor</keyword>
<reference evidence="4 5" key="1">
    <citation type="journal article" date="2016" name="Proc. Natl. Acad. Sci. U.S.A.">
        <title>Comparative genomics of biotechnologically important yeasts.</title>
        <authorList>
            <person name="Riley R."/>
            <person name="Haridas S."/>
            <person name="Wolfe K.H."/>
            <person name="Lopes M.R."/>
            <person name="Hittinger C.T."/>
            <person name="Goeker M."/>
            <person name="Salamov A.A."/>
            <person name="Wisecaver J.H."/>
            <person name="Long T.M."/>
            <person name="Calvey C.H."/>
            <person name="Aerts A.L."/>
            <person name="Barry K.W."/>
            <person name="Choi C."/>
            <person name="Clum A."/>
            <person name="Coughlan A.Y."/>
            <person name="Deshpande S."/>
            <person name="Douglass A.P."/>
            <person name="Hanson S.J."/>
            <person name="Klenk H.-P."/>
            <person name="LaButti K.M."/>
            <person name="Lapidus A."/>
            <person name="Lindquist E.A."/>
            <person name="Lipzen A.M."/>
            <person name="Meier-Kolthoff J.P."/>
            <person name="Ohm R.A."/>
            <person name="Otillar R.P."/>
            <person name="Pangilinan J.L."/>
            <person name="Peng Y."/>
            <person name="Rokas A."/>
            <person name="Rosa C.A."/>
            <person name="Scheuner C."/>
            <person name="Sibirny A.A."/>
            <person name="Slot J.C."/>
            <person name="Stielow J.B."/>
            <person name="Sun H."/>
            <person name="Kurtzman C.P."/>
            <person name="Blackwell M."/>
            <person name="Grigoriev I.V."/>
            <person name="Jeffries T.W."/>
        </authorList>
    </citation>
    <scope>NUCLEOTIDE SEQUENCE [LARGE SCALE GENOMIC DNA]</scope>
    <source>
        <strain evidence="5">ATCC 58044 / CBS 1984 / NCYC 433 / NRRL Y-366-8</strain>
    </source>
</reference>
<dbReference type="EMBL" id="KV454210">
    <property type="protein sequence ID" value="ODQ59538.1"/>
    <property type="molecule type" value="Genomic_DNA"/>
</dbReference>
<dbReference type="PANTHER" id="PTHR10845">
    <property type="entry name" value="REGULATOR OF G PROTEIN SIGNALING"/>
    <property type="match status" value="1"/>
</dbReference>
<keyword evidence="5" id="KW-1185">Reference proteome</keyword>
<evidence type="ECO:0000313" key="5">
    <source>
        <dbReference type="Proteomes" id="UP000094112"/>
    </source>
</evidence>
<evidence type="ECO:0000256" key="1">
    <source>
        <dbReference type="ARBA" id="ARBA00022700"/>
    </source>
</evidence>
<accession>A0A1E3P2I9</accession>
<dbReference type="Gene3D" id="1.10.167.10">
    <property type="entry name" value="Regulator of G-protein Signalling 4, domain 2"/>
    <property type="match status" value="1"/>
</dbReference>
<dbReference type="PROSITE" id="PS50132">
    <property type="entry name" value="RGS"/>
    <property type="match status" value="1"/>
</dbReference>
<dbReference type="PANTHER" id="PTHR10845:SF192">
    <property type="entry name" value="DOUBLE HIT, ISOFORM B"/>
    <property type="match status" value="1"/>
</dbReference>